<feature type="transmembrane region" description="Helical" evidence="1">
    <location>
        <begin position="20"/>
        <end position="42"/>
    </location>
</feature>
<keyword evidence="1" id="KW-0472">Membrane</keyword>
<dbReference type="OrthoDB" id="1938112at2759"/>
<proteinExistence type="predicted"/>
<comment type="caution">
    <text evidence="2">The sequence shown here is derived from an EMBL/GenBank/DDBJ whole genome shotgun (WGS) entry which is preliminary data.</text>
</comment>
<keyword evidence="1" id="KW-0812">Transmembrane</keyword>
<dbReference type="AlphaFoldDB" id="A0A371GH28"/>
<sequence length="111" mass="12591">MELVDPKMDLNFNKREVISIMNVALLCTNVTASFRLTMFSIVSMRECRSVVQDVVLEPSETLDERKLEAMRRHGQEIEENKLSEVQNQSLLVDDTLVASSTSTTNLYPSPL</sequence>
<evidence type="ECO:0000256" key="1">
    <source>
        <dbReference type="SAM" id="Phobius"/>
    </source>
</evidence>
<keyword evidence="3" id="KW-1185">Reference proteome</keyword>
<evidence type="ECO:0000313" key="2">
    <source>
        <dbReference type="EMBL" id="RDX89841.1"/>
    </source>
</evidence>
<gene>
    <name evidence="2" type="ORF">CR513_28375</name>
</gene>
<dbReference type="EMBL" id="QJKJ01005557">
    <property type="protein sequence ID" value="RDX89841.1"/>
    <property type="molecule type" value="Genomic_DNA"/>
</dbReference>
<feature type="non-terminal residue" evidence="2">
    <location>
        <position position="1"/>
    </location>
</feature>
<organism evidence="2 3">
    <name type="scientific">Mucuna pruriens</name>
    <name type="common">Velvet bean</name>
    <name type="synonym">Dolichos pruriens</name>
    <dbReference type="NCBI Taxonomy" id="157652"/>
    <lineage>
        <taxon>Eukaryota</taxon>
        <taxon>Viridiplantae</taxon>
        <taxon>Streptophyta</taxon>
        <taxon>Embryophyta</taxon>
        <taxon>Tracheophyta</taxon>
        <taxon>Spermatophyta</taxon>
        <taxon>Magnoliopsida</taxon>
        <taxon>eudicotyledons</taxon>
        <taxon>Gunneridae</taxon>
        <taxon>Pentapetalae</taxon>
        <taxon>rosids</taxon>
        <taxon>fabids</taxon>
        <taxon>Fabales</taxon>
        <taxon>Fabaceae</taxon>
        <taxon>Papilionoideae</taxon>
        <taxon>50 kb inversion clade</taxon>
        <taxon>NPAAA clade</taxon>
        <taxon>indigoferoid/millettioid clade</taxon>
        <taxon>Phaseoleae</taxon>
        <taxon>Mucuna</taxon>
    </lineage>
</organism>
<dbReference type="GO" id="GO:0016301">
    <property type="term" value="F:kinase activity"/>
    <property type="evidence" value="ECO:0007669"/>
    <property type="project" value="UniProtKB-KW"/>
</dbReference>
<name>A0A371GH28_MUCPR</name>
<protein>
    <submittedName>
        <fullName evidence="2">LRR receptor-like serine/threonine-protein kinase</fullName>
    </submittedName>
</protein>
<reference evidence="2" key="1">
    <citation type="submission" date="2018-05" db="EMBL/GenBank/DDBJ databases">
        <title>Draft genome of Mucuna pruriens seed.</title>
        <authorList>
            <person name="Nnadi N.E."/>
            <person name="Vos R."/>
            <person name="Hasami M.H."/>
            <person name="Devisetty U.K."/>
            <person name="Aguiy J.C."/>
        </authorList>
    </citation>
    <scope>NUCLEOTIDE SEQUENCE [LARGE SCALE GENOMIC DNA]</scope>
    <source>
        <strain evidence="2">JCA_2017</strain>
    </source>
</reference>
<dbReference type="Proteomes" id="UP000257109">
    <property type="component" value="Unassembled WGS sequence"/>
</dbReference>
<evidence type="ECO:0000313" key="3">
    <source>
        <dbReference type="Proteomes" id="UP000257109"/>
    </source>
</evidence>
<keyword evidence="1" id="KW-1133">Transmembrane helix</keyword>
<accession>A0A371GH28</accession>